<feature type="domain" description="Glycoside hydrolase family 2 immunoglobulin-like beta-sandwich" evidence="9">
    <location>
        <begin position="198"/>
        <end position="298"/>
    </location>
</feature>
<dbReference type="GO" id="GO:0004567">
    <property type="term" value="F:beta-mannosidase activity"/>
    <property type="evidence" value="ECO:0007669"/>
    <property type="project" value="UniProtKB-EC"/>
</dbReference>
<dbReference type="InterPro" id="IPR050887">
    <property type="entry name" value="Beta-mannosidase_GH2"/>
</dbReference>
<feature type="domain" description="Mannosidase Ig/CBM-like" evidence="10">
    <location>
        <begin position="682"/>
        <end position="776"/>
    </location>
</feature>
<dbReference type="EMBL" id="KZ302227">
    <property type="protein sequence ID" value="PFH46165.1"/>
    <property type="molecule type" value="Genomic_DNA"/>
</dbReference>
<dbReference type="FunFam" id="3.20.20.80:FF:000050">
    <property type="entry name" value="Beta-mannosidase B"/>
    <property type="match status" value="1"/>
</dbReference>
<dbReference type="Proteomes" id="UP000242287">
    <property type="component" value="Unassembled WGS sequence"/>
</dbReference>
<dbReference type="SUPFAM" id="SSF49303">
    <property type="entry name" value="beta-Galactosidase/glucuronidase domain"/>
    <property type="match status" value="2"/>
</dbReference>
<evidence type="ECO:0000313" key="13">
    <source>
        <dbReference type="Proteomes" id="UP000242287"/>
    </source>
</evidence>
<dbReference type="GO" id="GO:0005975">
    <property type="term" value="P:carbohydrate metabolic process"/>
    <property type="evidence" value="ECO:0007669"/>
    <property type="project" value="InterPro"/>
</dbReference>
<feature type="domain" description="Beta-mannosidase-like galactose-binding" evidence="11">
    <location>
        <begin position="13"/>
        <end position="188"/>
    </location>
</feature>
<evidence type="ECO:0000256" key="6">
    <source>
        <dbReference type="ARBA" id="ARBA00038429"/>
    </source>
</evidence>
<evidence type="ECO:0000256" key="4">
    <source>
        <dbReference type="ARBA" id="ARBA00022801"/>
    </source>
</evidence>
<dbReference type="Gene3D" id="2.60.120.260">
    <property type="entry name" value="Galactose-binding domain-like"/>
    <property type="match status" value="1"/>
</dbReference>
<keyword evidence="13" id="KW-1185">Reference proteome</keyword>
<accession>A0A2A9N772</accession>
<evidence type="ECO:0000256" key="2">
    <source>
        <dbReference type="ARBA" id="ARBA00004740"/>
    </source>
</evidence>
<name>A0A2A9N772_9AGAR</name>
<comment type="pathway">
    <text evidence="2">Glycan metabolism; N-glycan degradation.</text>
</comment>
<dbReference type="OrthoDB" id="2866996at2759"/>
<comment type="catalytic activity">
    <reaction evidence="1">
        <text>Hydrolysis of terminal, non-reducing beta-D-mannose residues in beta-D-mannosides.</text>
        <dbReference type="EC" id="3.2.1.25"/>
    </reaction>
</comment>
<evidence type="ECO:0000313" key="12">
    <source>
        <dbReference type="EMBL" id="PFH46165.1"/>
    </source>
</evidence>
<gene>
    <name evidence="12" type="ORF">AMATHDRAFT_70427</name>
</gene>
<evidence type="ECO:0000259" key="9">
    <source>
        <dbReference type="Pfam" id="PF00703"/>
    </source>
</evidence>
<dbReference type="InterPro" id="IPR013783">
    <property type="entry name" value="Ig-like_fold"/>
</dbReference>
<keyword evidence="4 12" id="KW-0378">Hydrolase</keyword>
<proteinExistence type="inferred from homology"/>
<dbReference type="SUPFAM" id="SSF51445">
    <property type="entry name" value="(Trans)glycosidases"/>
    <property type="match status" value="1"/>
</dbReference>
<protein>
    <recommendedName>
        <fullName evidence="7">Beta-mannosidase B</fullName>
        <ecNumber evidence="3">3.2.1.25</ecNumber>
    </recommendedName>
    <alternativeName>
        <fullName evidence="8">Mannanase B</fullName>
    </alternativeName>
</protein>
<evidence type="ECO:0000256" key="5">
    <source>
        <dbReference type="ARBA" id="ARBA00023295"/>
    </source>
</evidence>
<dbReference type="PANTHER" id="PTHR43730">
    <property type="entry name" value="BETA-MANNOSIDASE"/>
    <property type="match status" value="1"/>
</dbReference>
<dbReference type="EC" id="3.2.1.25" evidence="3"/>
<evidence type="ECO:0000259" key="10">
    <source>
        <dbReference type="Pfam" id="PF17786"/>
    </source>
</evidence>
<dbReference type="InterPro" id="IPR006102">
    <property type="entry name" value="Ig-like_GH2"/>
</dbReference>
<evidence type="ECO:0000256" key="8">
    <source>
        <dbReference type="ARBA" id="ARBA00041614"/>
    </source>
</evidence>
<dbReference type="InterPro" id="IPR054593">
    <property type="entry name" value="Beta-mannosidase-like_N2"/>
</dbReference>
<dbReference type="SUPFAM" id="SSF49785">
    <property type="entry name" value="Galactose-binding domain-like"/>
    <property type="match status" value="1"/>
</dbReference>
<dbReference type="STRING" id="703135.A0A2A9N772"/>
<dbReference type="InterPro" id="IPR008979">
    <property type="entry name" value="Galactose-bd-like_sf"/>
</dbReference>
<dbReference type="Gene3D" id="2.60.40.10">
    <property type="entry name" value="Immunoglobulins"/>
    <property type="match status" value="2"/>
</dbReference>
<dbReference type="PANTHER" id="PTHR43730:SF1">
    <property type="entry name" value="BETA-MANNOSIDASE"/>
    <property type="match status" value="1"/>
</dbReference>
<evidence type="ECO:0000256" key="1">
    <source>
        <dbReference type="ARBA" id="ARBA00000829"/>
    </source>
</evidence>
<sequence>MHEGYSSRPLKEWEFTQVGGNGELFKEEKWLQVTDFPTTVHAELLKRGMIPDPFIGLHEWDVQWIGESDWAFRTSFIVTEKDLSAPNADLIFEGLDTFANVKLNGKGILESNNQFISHRVPVKDDLVPGSNELVIIFQSAFLIGRDIEKKSGKGALWNGDSSRLHVRKAQYNYGWDWGPVLMTVGPWKPISLHTYTSRIEEVYIRTEVNESLDAELIATIILSSSDANMVQFTLTGPNDFKSTHFTQQAKLEMTWGSGIIELWHPVGYGSQPLYTAQITLLDKGGNVLDEKFQRVGFRSARVVQESLIDQEGLSFCFEVNNVRIFCGGSNWIPADSFITNITAERYRAWLELLVKGNQNMVRVWGGGIYELNVFYDICDELGILVWQDFMFACGQYPAYDTFVDTVQEEATQNVKRLRHHPSIVIFAGNNEDYQLAESLKLELDYSDETSDFRKTSFPARYIYERILPVVVAKHSNIHYHRASPYSGQGRPTTDQNFGDIHQWNVWHGSQEPWHNWDKLAGRFVSEFGMQGYPNIRTVDNWLGGDKGERYPQSRTNTNHNKADGFERRLELYLVENFKHSFEIESYVYYTQIMQAETLASAYRLWRRNWKGRGKEYTSGALVWQINDCWPVTSWAIVDYFLRPKPAYYAIARELSRYSVGIARKEYQEFSDERSAANFTITTKIEIWGTNSTLTEKSIILEITAIDLQTDWRESWKTQVILQPNSCTELHKGDLPGQPVRTKKSEAPKTVVVAARLLEETGEVLARYCNWPEPFKYIQFPPKEELGLRVEVDGEQVTLTTNKPIKGIVLDVHGPDVEWSDQAIDLVPDDPQTIMAYGLAGRGIQLRYLGDGTA</sequence>
<dbReference type="InterPro" id="IPR041447">
    <property type="entry name" value="Mannosidase_ig"/>
</dbReference>
<dbReference type="Gene3D" id="3.20.20.80">
    <property type="entry name" value="Glycosidases"/>
    <property type="match status" value="1"/>
</dbReference>
<evidence type="ECO:0000259" key="11">
    <source>
        <dbReference type="Pfam" id="PF22666"/>
    </source>
</evidence>
<dbReference type="InterPro" id="IPR017853">
    <property type="entry name" value="GH"/>
</dbReference>
<keyword evidence="5" id="KW-0326">Glycosidase</keyword>
<reference evidence="12 13" key="1">
    <citation type="submission" date="2014-02" db="EMBL/GenBank/DDBJ databases">
        <title>Transposable element dynamics among asymbiotic and ectomycorrhizal Amanita fungi.</title>
        <authorList>
            <consortium name="DOE Joint Genome Institute"/>
            <person name="Hess J."/>
            <person name="Skrede I."/>
            <person name="Wolfe B."/>
            <person name="LaButti K."/>
            <person name="Ohm R.A."/>
            <person name="Grigoriev I.V."/>
            <person name="Pringle A."/>
        </authorList>
    </citation>
    <scope>NUCLEOTIDE SEQUENCE [LARGE SCALE GENOMIC DNA]</scope>
    <source>
        <strain evidence="12 13">SKay4041</strain>
    </source>
</reference>
<evidence type="ECO:0000256" key="7">
    <source>
        <dbReference type="ARBA" id="ARBA00041069"/>
    </source>
</evidence>
<dbReference type="Pfam" id="PF22666">
    <property type="entry name" value="Glyco_hydro_2_N2"/>
    <property type="match status" value="1"/>
</dbReference>
<dbReference type="GO" id="GO:0006516">
    <property type="term" value="P:glycoprotein catabolic process"/>
    <property type="evidence" value="ECO:0007669"/>
    <property type="project" value="TreeGrafter"/>
</dbReference>
<dbReference type="Pfam" id="PF17786">
    <property type="entry name" value="Mannosidase_ig"/>
    <property type="match status" value="1"/>
</dbReference>
<evidence type="ECO:0000256" key="3">
    <source>
        <dbReference type="ARBA" id="ARBA00012754"/>
    </source>
</evidence>
<dbReference type="AlphaFoldDB" id="A0A2A9N772"/>
<organism evidence="12 13">
    <name type="scientific">Amanita thiersii Skay4041</name>
    <dbReference type="NCBI Taxonomy" id="703135"/>
    <lineage>
        <taxon>Eukaryota</taxon>
        <taxon>Fungi</taxon>
        <taxon>Dikarya</taxon>
        <taxon>Basidiomycota</taxon>
        <taxon>Agaricomycotina</taxon>
        <taxon>Agaricomycetes</taxon>
        <taxon>Agaricomycetidae</taxon>
        <taxon>Agaricales</taxon>
        <taxon>Pluteineae</taxon>
        <taxon>Amanitaceae</taxon>
        <taxon>Amanita</taxon>
    </lineage>
</organism>
<comment type="similarity">
    <text evidence="6">Belongs to the glycosyl hydrolase 2 family. Beta-mannosidase B subfamily.</text>
</comment>
<dbReference type="Pfam" id="PF00703">
    <property type="entry name" value="Glyco_hydro_2"/>
    <property type="match status" value="1"/>
</dbReference>
<dbReference type="InterPro" id="IPR036156">
    <property type="entry name" value="Beta-gal/glucu_dom_sf"/>
</dbReference>